<feature type="domain" description="Glucose-6-phosphate dehydrogenase assembly protein OpcA N-terminal" evidence="2">
    <location>
        <begin position="53"/>
        <end position="157"/>
    </location>
</feature>
<dbReference type="EMBL" id="NMVQ01000008">
    <property type="protein sequence ID" value="OYO23144.1"/>
    <property type="molecule type" value="Genomic_DNA"/>
</dbReference>
<protein>
    <submittedName>
        <fullName evidence="4">OxPP cycle protein OpcA</fullName>
    </submittedName>
</protein>
<evidence type="ECO:0000313" key="4">
    <source>
        <dbReference type="EMBL" id="OYO23144.1"/>
    </source>
</evidence>
<dbReference type="PANTHER" id="PTHR38658:SF1">
    <property type="entry name" value="OXPP CYCLE PROTEIN OPCA-RELATED"/>
    <property type="match status" value="1"/>
</dbReference>
<evidence type="ECO:0000259" key="3">
    <source>
        <dbReference type="Pfam" id="PF20171"/>
    </source>
</evidence>
<evidence type="ECO:0000313" key="5">
    <source>
        <dbReference type="Proteomes" id="UP000216311"/>
    </source>
</evidence>
<evidence type="ECO:0000259" key="2">
    <source>
        <dbReference type="Pfam" id="PF10128"/>
    </source>
</evidence>
<dbReference type="InterPro" id="IPR004555">
    <property type="entry name" value="G6PDH_assembly_OpcA"/>
</dbReference>
<dbReference type="Proteomes" id="UP000216311">
    <property type="component" value="Unassembled WGS sequence"/>
</dbReference>
<feature type="compositionally biased region" description="Basic residues" evidence="1">
    <location>
        <begin position="304"/>
        <end position="316"/>
    </location>
</feature>
<name>A0A255H8Q9_9ACTN</name>
<feature type="region of interest" description="Disordered" evidence="1">
    <location>
        <begin position="304"/>
        <end position="377"/>
    </location>
</feature>
<organism evidence="4 5">
    <name type="scientific">Enemella dayhoffiae</name>
    <dbReference type="NCBI Taxonomy" id="2016507"/>
    <lineage>
        <taxon>Bacteria</taxon>
        <taxon>Bacillati</taxon>
        <taxon>Actinomycetota</taxon>
        <taxon>Actinomycetes</taxon>
        <taxon>Propionibacteriales</taxon>
        <taxon>Propionibacteriaceae</taxon>
        <taxon>Enemella</taxon>
    </lineage>
</organism>
<keyword evidence="5" id="KW-1185">Reference proteome</keyword>
<dbReference type="InterPro" id="IPR046802">
    <property type="entry name" value="OpcA_G6PD_C"/>
</dbReference>
<dbReference type="Pfam" id="PF10128">
    <property type="entry name" value="OpcA_G6PD_assem"/>
    <property type="match status" value="1"/>
</dbReference>
<reference evidence="4 5" key="1">
    <citation type="submission" date="2017-07" db="EMBL/GenBank/DDBJ databases">
        <title>Draft whole genome sequences of clinical Proprionibacteriaceae strains.</title>
        <authorList>
            <person name="Bernier A.-M."/>
            <person name="Bernard K."/>
            <person name="Domingo M.-C."/>
        </authorList>
    </citation>
    <scope>NUCLEOTIDE SEQUENCE [LARGE SCALE GENOMIC DNA]</scope>
    <source>
        <strain evidence="4 5">NML 130396</strain>
    </source>
</reference>
<gene>
    <name evidence="4" type="ORF">CGZ93_06720</name>
</gene>
<feature type="domain" description="Glucose-6-phosphate dehydrogenase assembly protein OpcA C-terminal" evidence="3">
    <location>
        <begin position="162"/>
        <end position="290"/>
    </location>
</feature>
<proteinExistence type="predicted"/>
<dbReference type="AlphaFoldDB" id="A0A255H8Q9"/>
<sequence>MIIELNDTTSAKISSAIVKARRSIGSPASGMVLTLIVPVEERNFDDALQACLAAGREHPSRILIVVTGRGRRHRLDAEVRIGELPGEIIVVRVAGDIARHADSVVLPLLLPDTPVVVWWPGNSPEDPGRDPLGALGDRRITDAMGAVRPLKALEVRARHHAPGDTDLTWTRITPWRVLLAASLDQYPAPISAVSIEAARDNAPANLLAAWLECRLKVDVQRVDSRGPGITAVRMTTPAGDIAITREDGLLASYLVPGQPKRLVALRRREVNQLLAEELRRMDHDDIFEAASQMLVTRLERATRRTAAKKAARKSAPAKKTAAAKKAAPAKKSTSAAKKTTSAAKKTTAARKTAPAKAASAKKTPARSTRKASGRTNG</sequence>
<dbReference type="PANTHER" id="PTHR38658">
    <property type="entry name" value="OXPP CYCLE PROTEIN OPCA-RELATED"/>
    <property type="match status" value="1"/>
</dbReference>
<comment type="caution">
    <text evidence="4">The sequence shown here is derived from an EMBL/GenBank/DDBJ whole genome shotgun (WGS) entry which is preliminary data.</text>
</comment>
<dbReference type="RefSeq" id="WP_094363376.1">
    <property type="nucleotide sequence ID" value="NZ_NMVQ01000008.1"/>
</dbReference>
<evidence type="ECO:0000256" key="1">
    <source>
        <dbReference type="SAM" id="MobiDB-lite"/>
    </source>
</evidence>
<feature type="compositionally biased region" description="Low complexity" evidence="1">
    <location>
        <begin position="317"/>
        <end position="362"/>
    </location>
</feature>
<feature type="compositionally biased region" description="Basic residues" evidence="1">
    <location>
        <begin position="363"/>
        <end position="377"/>
    </location>
</feature>
<dbReference type="Pfam" id="PF20171">
    <property type="entry name" value="OpcA_G6PD_C"/>
    <property type="match status" value="1"/>
</dbReference>
<dbReference type="OrthoDB" id="128564at2"/>
<accession>A0A255H8Q9</accession>
<dbReference type="InterPro" id="IPR046801">
    <property type="entry name" value="OpcA_G6PD_N"/>
</dbReference>